<dbReference type="PANTHER" id="PTHR43764">
    <property type="entry name" value="MOLYBDENUM COFACTOR BIOSYNTHESIS"/>
    <property type="match status" value="1"/>
</dbReference>
<reference evidence="4" key="1">
    <citation type="submission" date="2006-05" db="EMBL/GenBank/DDBJ databases">
        <title>Annotation of the draft genome assembly of Desulfuromonas acetoxidans DSM 684.</title>
        <authorList>
            <consortium name="US DOE Joint Genome Institute (JGI-ORNL)"/>
            <person name="Larimer F."/>
            <person name="Land M."/>
            <person name="Hauser L."/>
        </authorList>
    </citation>
    <scope>NUCLEOTIDE SEQUENCE [LARGE SCALE GENOMIC DNA]</scope>
    <source>
        <strain evidence="4">DSM 684</strain>
    </source>
</reference>
<name>Q1K1T9_DESA6</name>
<dbReference type="EMBL" id="AAEW02000005">
    <property type="protein sequence ID" value="EAT16299.1"/>
    <property type="molecule type" value="Genomic_DNA"/>
</dbReference>
<keyword evidence="2" id="KW-0501">Molybdenum cofactor biosynthesis</keyword>
<dbReference type="Pfam" id="PF00994">
    <property type="entry name" value="MoCF_biosynth"/>
    <property type="match status" value="1"/>
</dbReference>
<feature type="domain" description="MoaB/Mog" evidence="3">
    <location>
        <begin position="4"/>
        <end position="148"/>
    </location>
</feature>
<comment type="pathway">
    <text evidence="1">Cofactor biosynthesis; molybdopterin biosynthesis.</text>
</comment>
<dbReference type="PANTHER" id="PTHR43764:SF1">
    <property type="entry name" value="MOLYBDOPTERIN MOLYBDOTRANSFERASE"/>
    <property type="match status" value="1"/>
</dbReference>
<comment type="caution">
    <text evidence="4">The sequence shown here is derived from an EMBL/GenBank/DDBJ whole genome shotgun (WGS) entry which is preliminary data.</text>
</comment>
<accession>Q1K1T9</accession>
<evidence type="ECO:0000259" key="3">
    <source>
        <dbReference type="SMART" id="SM00852"/>
    </source>
</evidence>
<proteinExistence type="predicted"/>
<dbReference type="AlphaFoldDB" id="Q1K1T9"/>
<evidence type="ECO:0000313" key="4">
    <source>
        <dbReference type="EMBL" id="EAT16299.1"/>
    </source>
</evidence>
<organism evidence="4 5">
    <name type="scientific">Desulfuromonas acetoxidans (strain DSM 684 / 11070)</name>
    <dbReference type="NCBI Taxonomy" id="281689"/>
    <lineage>
        <taxon>Bacteria</taxon>
        <taxon>Pseudomonadati</taxon>
        <taxon>Thermodesulfobacteriota</taxon>
        <taxon>Desulfuromonadia</taxon>
        <taxon>Desulfuromonadales</taxon>
        <taxon>Desulfuromonadaceae</taxon>
        <taxon>Desulfuromonas</taxon>
    </lineage>
</organism>
<dbReference type="CDD" id="cd00886">
    <property type="entry name" value="MogA_MoaB"/>
    <property type="match status" value="1"/>
</dbReference>
<dbReference type="GO" id="GO:0006777">
    <property type="term" value="P:Mo-molybdopterin cofactor biosynthetic process"/>
    <property type="evidence" value="ECO:0007669"/>
    <property type="project" value="UniProtKB-KW"/>
</dbReference>
<gene>
    <name evidence="4" type="ORF">Dace_1763</name>
</gene>
<protein>
    <submittedName>
        <fullName evidence="4">Molybdopterin binding domain</fullName>
    </submittedName>
</protein>
<evidence type="ECO:0000256" key="2">
    <source>
        <dbReference type="ARBA" id="ARBA00023150"/>
    </source>
</evidence>
<dbReference type="InterPro" id="IPR051920">
    <property type="entry name" value="MPT_Adenylyltrnsfr/MoaC-Rel"/>
</dbReference>
<dbReference type="OrthoDB" id="9784492at2"/>
<dbReference type="SMART" id="SM00852">
    <property type="entry name" value="MoCF_biosynth"/>
    <property type="match status" value="1"/>
</dbReference>
<dbReference type="SUPFAM" id="SSF53218">
    <property type="entry name" value="Molybdenum cofactor biosynthesis proteins"/>
    <property type="match status" value="1"/>
</dbReference>
<dbReference type="RefSeq" id="WP_005998838.1">
    <property type="nucleotide sequence ID" value="NZ_AAEW02000005.1"/>
</dbReference>
<dbReference type="InterPro" id="IPR001453">
    <property type="entry name" value="MoaB/Mog_dom"/>
</dbReference>
<reference evidence="4" key="2">
    <citation type="submission" date="2006-05" db="EMBL/GenBank/DDBJ databases">
        <title>Sequencing of the draft genome and assembly of Desulfuromonas acetoxidans DSM 684.</title>
        <authorList>
            <consortium name="US DOE Joint Genome Institute (JGI-PGF)"/>
            <person name="Copeland A."/>
            <person name="Lucas S."/>
            <person name="Lapidus A."/>
            <person name="Barry K."/>
            <person name="Detter J.C."/>
            <person name="Glavina del Rio T."/>
            <person name="Hammon N."/>
            <person name="Israni S."/>
            <person name="Dalin E."/>
            <person name="Tice H."/>
            <person name="Bruce D."/>
            <person name="Pitluck S."/>
            <person name="Richardson P."/>
        </authorList>
    </citation>
    <scope>NUCLEOTIDE SEQUENCE [LARGE SCALE GENOMIC DNA]</scope>
    <source>
        <strain evidence="4">DSM 684</strain>
    </source>
</reference>
<evidence type="ECO:0000313" key="5">
    <source>
        <dbReference type="Proteomes" id="UP000005695"/>
    </source>
</evidence>
<dbReference type="Gene3D" id="3.40.980.10">
    <property type="entry name" value="MoaB/Mog-like domain"/>
    <property type="match status" value="1"/>
</dbReference>
<dbReference type="NCBIfam" id="TIGR00177">
    <property type="entry name" value="molyb_syn"/>
    <property type="match status" value="1"/>
</dbReference>
<evidence type="ECO:0000256" key="1">
    <source>
        <dbReference type="ARBA" id="ARBA00005046"/>
    </source>
</evidence>
<dbReference type="InterPro" id="IPR036425">
    <property type="entry name" value="MoaB/Mog-like_dom_sf"/>
</dbReference>
<sequence length="164" mass="17434">MKAAVLILSDKGAAGKREDLSGPALIDWLEQHQVETLRYEMIPDDYDVIVSTLTNWCDEGFCDVLITCGGTGVSPRDVTPEATIEVVDRILPGFGEAMRSESLKITPMAILSRAMAGIRGTCLVMNLPGSPKAAIENLEAVWPAVAHGVDKIGGNPSDCAGIHS</sequence>
<keyword evidence="5" id="KW-1185">Reference proteome</keyword>
<dbReference type="Proteomes" id="UP000005695">
    <property type="component" value="Unassembled WGS sequence"/>
</dbReference>